<feature type="transmembrane region" description="Helical" evidence="5">
    <location>
        <begin position="211"/>
        <end position="234"/>
    </location>
</feature>
<sequence length="575" mass="60809">MTSAFSTLLDNWLPKSVTSLRSYSKQDFSSDCVAGITVGLVALPLAMAFGISSGVTPQAGIYTAVVAGFLISALGGSRTQIGGPTGAFVVVIAAIIAKHGLSGLLMVTMMAGAILLFLGITGLGNAVKFIPRPVVIGFTNGIALLIASTQIKDFLGITGATPVPSEFLERMAWLGEHSATISIPTVLLGLTSLLVIILFGRITKKVPGTIVALLLATAATAAFNLPVATIGSAFGGIPTGLPDIRMPEFRTDLIIPLLPSALTVALLAAIESLLSAVVADSMSGDRHNSNVELVAQGVANLAVPLFGGIPVTGAIARTATNIRSGARSPVSGMVHALTLLCILLFAAPLARFIPLATLAAVLFVVAYNMGEWHEIPHIVRLDVKDIAVWVLTFLLTVVADLTIAVEVGMVLAALLYIYQVTKTTRVAVVTPEAVEEARPHIVQNYAIPHYVSMIHIQGPLLFGAAEKVNEILRDIDDLNQIVILRLRHMTAIDATGLHAIERLHDQITATGRILLICGARRQPKRLIYTSTLPRVVGARNILPNIGSALHRARELYARFNGLEEEMAGQLSEMTI</sequence>
<proteinExistence type="predicted"/>
<keyword evidence="4 5" id="KW-0472">Membrane</keyword>
<evidence type="ECO:0000256" key="4">
    <source>
        <dbReference type="ARBA" id="ARBA00023136"/>
    </source>
</evidence>
<gene>
    <name evidence="7" type="primary">yvdB</name>
    <name evidence="7" type="ORF">GEAMG1_1774</name>
</gene>
<feature type="transmembrane region" description="Helical" evidence="5">
    <location>
        <begin position="179"/>
        <end position="199"/>
    </location>
</feature>
<dbReference type="InterPro" id="IPR002645">
    <property type="entry name" value="STAS_dom"/>
</dbReference>
<feature type="transmembrane region" description="Helical" evidence="5">
    <location>
        <begin position="104"/>
        <end position="124"/>
    </location>
</feature>
<keyword evidence="8" id="KW-1185">Reference proteome</keyword>
<dbReference type="Pfam" id="PF00916">
    <property type="entry name" value="Sulfate_transp"/>
    <property type="match status" value="1"/>
</dbReference>
<dbReference type="RefSeq" id="WP_305732420.1">
    <property type="nucleotide sequence ID" value="NZ_OW150024.1"/>
</dbReference>
<dbReference type="PROSITE" id="PS50801">
    <property type="entry name" value="STAS"/>
    <property type="match status" value="1"/>
</dbReference>
<evidence type="ECO:0000259" key="6">
    <source>
        <dbReference type="PROSITE" id="PS50801"/>
    </source>
</evidence>
<dbReference type="InterPro" id="IPR011547">
    <property type="entry name" value="SLC26A/SulP_dom"/>
</dbReference>
<dbReference type="Gene3D" id="3.30.750.24">
    <property type="entry name" value="STAS domain"/>
    <property type="match status" value="1"/>
</dbReference>
<dbReference type="InterPro" id="IPR036513">
    <property type="entry name" value="STAS_dom_sf"/>
</dbReference>
<feature type="transmembrane region" description="Helical" evidence="5">
    <location>
        <begin position="337"/>
        <end position="366"/>
    </location>
</feature>
<feature type="transmembrane region" description="Helical" evidence="5">
    <location>
        <begin position="33"/>
        <end position="52"/>
    </location>
</feature>
<feature type="transmembrane region" description="Helical" evidence="5">
    <location>
        <begin position="386"/>
        <end position="417"/>
    </location>
</feature>
<feature type="transmembrane region" description="Helical" evidence="5">
    <location>
        <begin position="254"/>
        <end position="279"/>
    </location>
</feature>
<evidence type="ECO:0000256" key="5">
    <source>
        <dbReference type="SAM" id="Phobius"/>
    </source>
</evidence>
<evidence type="ECO:0000313" key="7">
    <source>
        <dbReference type="EMBL" id="CAH2031606.1"/>
    </source>
</evidence>
<reference evidence="7 8" key="1">
    <citation type="submission" date="2022-03" db="EMBL/GenBank/DDBJ databases">
        <authorList>
            <person name="Koch H."/>
        </authorList>
    </citation>
    <scope>NUCLEOTIDE SEQUENCE [LARGE SCALE GENOMIC DNA]</scope>
    <source>
        <strain evidence="7 8">G1</strain>
    </source>
</reference>
<feature type="transmembrane region" description="Helical" evidence="5">
    <location>
        <begin position="59"/>
        <end position="75"/>
    </location>
</feature>
<comment type="subcellular location">
    <subcellularLocation>
        <location evidence="1">Membrane</location>
        <topology evidence="1">Multi-pass membrane protein</topology>
    </subcellularLocation>
</comment>
<dbReference type="PANTHER" id="PTHR11814">
    <property type="entry name" value="SULFATE TRANSPORTER"/>
    <property type="match status" value="1"/>
</dbReference>
<dbReference type="Proteomes" id="UP001295463">
    <property type="component" value="Chromosome"/>
</dbReference>
<keyword evidence="2 5" id="KW-0812">Transmembrane</keyword>
<protein>
    <submittedName>
        <fullName evidence="7">Sulfate transporter YvdB</fullName>
    </submittedName>
</protein>
<feature type="domain" description="STAS" evidence="6">
    <location>
        <begin position="451"/>
        <end position="552"/>
    </location>
</feature>
<dbReference type="SUPFAM" id="SSF52091">
    <property type="entry name" value="SpoIIaa-like"/>
    <property type="match status" value="1"/>
</dbReference>
<dbReference type="InterPro" id="IPR001902">
    <property type="entry name" value="SLC26A/SulP_fam"/>
</dbReference>
<evidence type="ECO:0000256" key="2">
    <source>
        <dbReference type="ARBA" id="ARBA00022692"/>
    </source>
</evidence>
<dbReference type="EMBL" id="OW150024">
    <property type="protein sequence ID" value="CAH2031606.1"/>
    <property type="molecule type" value="Genomic_DNA"/>
</dbReference>
<dbReference type="Pfam" id="PF01740">
    <property type="entry name" value="STAS"/>
    <property type="match status" value="1"/>
</dbReference>
<evidence type="ECO:0000256" key="3">
    <source>
        <dbReference type="ARBA" id="ARBA00022989"/>
    </source>
</evidence>
<evidence type="ECO:0000256" key="1">
    <source>
        <dbReference type="ARBA" id="ARBA00004141"/>
    </source>
</evidence>
<evidence type="ECO:0000313" key="8">
    <source>
        <dbReference type="Proteomes" id="UP001295463"/>
    </source>
</evidence>
<organism evidence="7 8">
    <name type="scientific">Trichlorobacter ammonificans</name>
    <dbReference type="NCBI Taxonomy" id="2916410"/>
    <lineage>
        <taxon>Bacteria</taxon>
        <taxon>Pseudomonadati</taxon>
        <taxon>Thermodesulfobacteriota</taxon>
        <taxon>Desulfuromonadia</taxon>
        <taxon>Geobacterales</taxon>
        <taxon>Geobacteraceae</taxon>
        <taxon>Trichlorobacter</taxon>
    </lineage>
</organism>
<name>A0ABM9D8R1_9BACT</name>
<accession>A0ABM9D8R1</accession>
<dbReference type="CDD" id="cd07042">
    <property type="entry name" value="STAS_SulP_like_sulfate_transporter"/>
    <property type="match status" value="1"/>
</dbReference>
<keyword evidence="3 5" id="KW-1133">Transmembrane helix</keyword>